<feature type="transmembrane region" description="Helical" evidence="1">
    <location>
        <begin position="138"/>
        <end position="158"/>
    </location>
</feature>
<feature type="transmembrane region" description="Helical" evidence="1">
    <location>
        <begin position="12"/>
        <end position="39"/>
    </location>
</feature>
<feature type="transmembrane region" description="Helical" evidence="1">
    <location>
        <begin position="59"/>
        <end position="79"/>
    </location>
</feature>
<dbReference type="RefSeq" id="WP_378112708.1">
    <property type="nucleotide sequence ID" value="NZ_JBHSNC010000047.1"/>
</dbReference>
<accession>A0ABW0R0Y2</accession>
<dbReference type="Proteomes" id="UP001596108">
    <property type="component" value="Unassembled WGS sequence"/>
</dbReference>
<dbReference type="InterPro" id="IPR018729">
    <property type="entry name" value="DUF2269_transmembrane"/>
</dbReference>
<proteinExistence type="predicted"/>
<gene>
    <name evidence="2" type="ORF">ACFPQ4_15150</name>
</gene>
<dbReference type="Pfam" id="PF10027">
    <property type="entry name" value="DUF2269"/>
    <property type="match status" value="1"/>
</dbReference>
<keyword evidence="3" id="KW-1185">Reference proteome</keyword>
<keyword evidence="1" id="KW-0472">Membrane</keyword>
<keyword evidence="1" id="KW-0812">Transmembrane</keyword>
<keyword evidence="1" id="KW-1133">Transmembrane helix</keyword>
<evidence type="ECO:0000313" key="2">
    <source>
        <dbReference type="EMBL" id="MFC5530765.1"/>
    </source>
</evidence>
<reference evidence="3" key="1">
    <citation type="journal article" date="2019" name="Int. J. Syst. Evol. Microbiol.">
        <title>The Global Catalogue of Microorganisms (GCM) 10K type strain sequencing project: providing services to taxonomists for standard genome sequencing and annotation.</title>
        <authorList>
            <consortium name="The Broad Institute Genomics Platform"/>
            <consortium name="The Broad Institute Genome Sequencing Center for Infectious Disease"/>
            <person name="Wu L."/>
            <person name="Ma J."/>
        </authorList>
    </citation>
    <scope>NUCLEOTIDE SEQUENCE [LARGE SCALE GENOMIC DNA]</scope>
    <source>
        <strain evidence="3">CGMCC 1.18578</strain>
    </source>
</reference>
<organism evidence="2 3">
    <name type="scientific">Cohnella yongneupensis</name>
    <dbReference type="NCBI Taxonomy" id="425006"/>
    <lineage>
        <taxon>Bacteria</taxon>
        <taxon>Bacillati</taxon>
        <taxon>Bacillota</taxon>
        <taxon>Bacilli</taxon>
        <taxon>Bacillales</taxon>
        <taxon>Paenibacillaceae</taxon>
        <taxon>Cohnella</taxon>
    </lineage>
</organism>
<protein>
    <submittedName>
        <fullName evidence="2">DUF2269 family protein</fullName>
    </submittedName>
</protein>
<dbReference type="EMBL" id="JBHSNC010000047">
    <property type="protein sequence ID" value="MFC5530765.1"/>
    <property type="molecule type" value="Genomic_DNA"/>
</dbReference>
<sequence>MGNISLTPRRWLLTLHLLFSGILLGVSVAFLILSLFAVNTNDEGVFQACYHAMHLLSKTSVIASTIGALVTGVLLSVLTRWGLFKFYWIIVKEVLTLVSIGLGPIGMYFWTLKAADLSSEQGLNALQDPGFIVNHRQMAVGIILQILSLVAMFILSVFKPWGERRVKKG</sequence>
<evidence type="ECO:0000256" key="1">
    <source>
        <dbReference type="SAM" id="Phobius"/>
    </source>
</evidence>
<evidence type="ECO:0000313" key="3">
    <source>
        <dbReference type="Proteomes" id="UP001596108"/>
    </source>
</evidence>
<comment type="caution">
    <text evidence="2">The sequence shown here is derived from an EMBL/GenBank/DDBJ whole genome shotgun (WGS) entry which is preliminary data.</text>
</comment>
<name>A0ABW0R0Y2_9BACL</name>
<feature type="transmembrane region" description="Helical" evidence="1">
    <location>
        <begin position="86"/>
        <end position="110"/>
    </location>
</feature>